<evidence type="ECO:0000256" key="5">
    <source>
        <dbReference type="ARBA" id="ARBA00038063"/>
    </source>
</evidence>
<evidence type="ECO:0000256" key="6">
    <source>
        <dbReference type="SAM" id="MobiDB-lite"/>
    </source>
</evidence>
<evidence type="ECO:0000313" key="7">
    <source>
        <dbReference type="EMBL" id="KAJ4389545.1"/>
    </source>
</evidence>
<comment type="caution">
    <text evidence="7">The sequence shown here is derived from an EMBL/GenBank/DDBJ whole genome shotgun (WGS) entry which is preliminary data.</text>
</comment>
<evidence type="ECO:0000256" key="2">
    <source>
        <dbReference type="ARBA" id="ARBA00022555"/>
    </source>
</evidence>
<evidence type="ECO:0000256" key="3">
    <source>
        <dbReference type="ARBA" id="ARBA00022801"/>
    </source>
</evidence>
<feature type="compositionally biased region" description="Polar residues" evidence="6">
    <location>
        <begin position="217"/>
        <end position="231"/>
    </location>
</feature>
<keyword evidence="4" id="KW-0694">RNA-binding</keyword>
<dbReference type="InterPro" id="IPR036416">
    <property type="entry name" value="Pept_tRNA_hydro_sf"/>
</dbReference>
<evidence type="ECO:0000313" key="8">
    <source>
        <dbReference type="Proteomes" id="UP001140453"/>
    </source>
</evidence>
<dbReference type="PROSITE" id="PS01196">
    <property type="entry name" value="PEPT_TRNA_HYDROL_2"/>
    <property type="match status" value="1"/>
</dbReference>
<dbReference type="SUPFAM" id="SSF53178">
    <property type="entry name" value="Peptidyl-tRNA hydrolase-like"/>
    <property type="match status" value="1"/>
</dbReference>
<dbReference type="InterPro" id="IPR001328">
    <property type="entry name" value="Pept_tRNA_hydro"/>
</dbReference>
<dbReference type="EC" id="3.1.1.29" evidence="1"/>
<dbReference type="AlphaFoldDB" id="A0A9W8YPP6"/>
<dbReference type="Pfam" id="PF01195">
    <property type="entry name" value="Pept_tRNA_hydro"/>
    <property type="match status" value="1"/>
</dbReference>
<comment type="similarity">
    <text evidence="5">Belongs to the PTH family.</text>
</comment>
<dbReference type="PANTHER" id="PTHR17224:SF1">
    <property type="entry name" value="PEPTIDYL-TRNA HYDROLASE"/>
    <property type="match status" value="1"/>
</dbReference>
<gene>
    <name evidence="7" type="ORF">N0V93_007015</name>
</gene>
<dbReference type="Proteomes" id="UP001140453">
    <property type="component" value="Unassembled WGS sequence"/>
</dbReference>
<dbReference type="InterPro" id="IPR018171">
    <property type="entry name" value="Pept_tRNA_hydro_CS"/>
</dbReference>
<keyword evidence="3" id="KW-0378">Hydrolase</keyword>
<feature type="region of interest" description="Disordered" evidence="6">
    <location>
        <begin position="217"/>
        <end position="249"/>
    </location>
</feature>
<evidence type="ECO:0000256" key="1">
    <source>
        <dbReference type="ARBA" id="ARBA00013260"/>
    </source>
</evidence>
<dbReference type="Gene3D" id="3.40.50.1470">
    <property type="entry name" value="Peptidyl-tRNA hydrolase"/>
    <property type="match status" value="1"/>
</dbReference>
<protein>
    <recommendedName>
        <fullName evidence="1">peptidyl-tRNA hydrolase</fullName>
        <ecNumber evidence="1">3.1.1.29</ecNumber>
    </recommendedName>
</protein>
<organism evidence="7 8">
    <name type="scientific">Gnomoniopsis smithogilvyi</name>
    <dbReference type="NCBI Taxonomy" id="1191159"/>
    <lineage>
        <taxon>Eukaryota</taxon>
        <taxon>Fungi</taxon>
        <taxon>Dikarya</taxon>
        <taxon>Ascomycota</taxon>
        <taxon>Pezizomycotina</taxon>
        <taxon>Sordariomycetes</taxon>
        <taxon>Sordariomycetidae</taxon>
        <taxon>Diaporthales</taxon>
        <taxon>Gnomoniaceae</taxon>
        <taxon>Gnomoniopsis</taxon>
    </lineage>
</organism>
<evidence type="ECO:0000256" key="4">
    <source>
        <dbReference type="ARBA" id="ARBA00022884"/>
    </source>
</evidence>
<dbReference type="GO" id="GO:0004045">
    <property type="term" value="F:peptidyl-tRNA hydrolase activity"/>
    <property type="evidence" value="ECO:0007669"/>
    <property type="project" value="UniProtKB-EC"/>
</dbReference>
<name>A0A9W8YPP6_9PEZI</name>
<dbReference type="OrthoDB" id="1711136at2759"/>
<keyword evidence="2" id="KW-0820">tRNA-binding</keyword>
<keyword evidence="8" id="KW-1185">Reference proteome</keyword>
<dbReference type="GO" id="GO:0000049">
    <property type="term" value="F:tRNA binding"/>
    <property type="evidence" value="ECO:0007669"/>
    <property type="project" value="UniProtKB-KW"/>
</dbReference>
<reference evidence="7" key="1">
    <citation type="submission" date="2022-10" db="EMBL/GenBank/DDBJ databases">
        <title>Tapping the CABI collections for fungal endophytes: first genome assemblies for Collariella, Neodidymelliopsis, Ascochyta clinopodiicola, Didymella pomorum, Didymosphaeria variabile, Neocosmospora piperis and Neocucurbitaria cava.</title>
        <authorList>
            <person name="Hill R."/>
        </authorList>
    </citation>
    <scope>NUCLEOTIDE SEQUENCE</scope>
    <source>
        <strain evidence="7">IMI 355082</strain>
    </source>
</reference>
<accession>A0A9W8YPP6</accession>
<dbReference type="PANTHER" id="PTHR17224">
    <property type="entry name" value="PEPTIDYL-TRNA HYDROLASE"/>
    <property type="match status" value="1"/>
</dbReference>
<sequence length="249" mass="27381">MNSTAHSNSTDSPVEDAVFEPHFLVVSLGNPAPYGDGLHSAGHFALQALQKELVRDHQQPPFSSERIGKKACRASRGPKYTLLQCPTLMNISGPWLAKAWKEVLAESSETHTPLGLVLMHDDLEEDLGIVKTRAWETSHRGHNGLKSVMASMKPTDYRDSRWAKIRVGIGRPEARDHNTVADFVLRPMSKHQKAILSEKSGSPVLSALKKIEAEWTSEINPGATQQGPKSTKQLHKGKKGTRPDTTSNV</sequence>
<proteinExistence type="inferred from homology"/>
<dbReference type="EMBL" id="JAPEVB010000004">
    <property type="protein sequence ID" value="KAJ4389545.1"/>
    <property type="molecule type" value="Genomic_DNA"/>
</dbReference>